<dbReference type="PANTHER" id="PTHR46825:SF12">
    <property type="entry name" value="PENICILLIN-BINDING PROTEIN 4"/>
    <property type="match status" value="1"/>
</dbReference>
<dbReference type="Pfam" id="PF00144">
    <property type="entry name" value="Beta-lactamase"/>
    <property type="match status" value="1"/>
</dbReference>
<keyword evidence="3" id="KW-0378">Hydrolase</keyword>
<feature type="signal peptide" evidence="1">
    <location>
        <begin position="1"/>
        <end position="28"/>
    </location>
</feature>
<proteinExistence type="predicted"/>
<keyword evidence="1" id="KW-0732">Signal</keyword>
<dbReference type="GO" id="GO:0016787">
    <property type="term" value="F:hydrolase activity"/>
    <property type="evidence" value="ECO:0007669"/>
    <property type="project" value="UniProtKB-KW"/>
</dbReference>
<evidence type="ECO:0000313" key="4">
    <source>
        <dbReference type="Proteomes" id="UP001589773"/>
    </source>
</evidence>
<comment type="caution">
    <text evidence="3">The sequence shown here is derived from an EMBL/GenBank/DDBJ whole genome shotgun (WGS) entry which is preliminary data.</text>
</comment>
<name>A0ABV6FAC6_9BURK</name>
<dbReference type="EMBL" id="JBHLWP010000001">
    <property type="protein sequence ID" value="MFC0250482.1"/>
    <property type="molecule type" value="Genomic_DNA"/>
</dbReference>
<feature type="domain" description="Beta-lactamase-related" evidence="2">
    <location>
        <begin position="59"/>
        <end position="378"/>
    </location>
</feature>
<dbReference type="InterPro" id="IPR050491">
    <property type="entry name" value="AmpC-like"/>
</dbReference>
<organism evidence="3 4">
    <name type="scientific">Massilia consociata</name>
    <dbReference type="NCBI Taxonomy" id="760117"/>
    <lineage>
        <taxon>Bacteria</taxon>
        <taxon>Pseudomonadati</taxon>
        <taxon>Pseudomonadota</taxon>
        <taxon>Betaproteobacteria</taxon>
        <taxon>Burkholderiales</taxon>
        <taxon>Oxalobacteraceae</taxon>
        <taxon>Telluria group</taxon>
        <taxon>Massilia</taxon>
    </lineage>
</organism>
<feature type="chain" id="PRO_5045572649" evidence="1">
    <location>
        <begin position="29"/>
        <end position="480"/>
    </location>
</feature>
<accession>A0ABV6FAC6</accession>
<dbReference type="EC" id="3.-.-.-" evidence="3"/>
<dbReference type="RefSeq" id="WP_379677233.1">
    <property type="nucleotide sequence ID" value="NZ_JBHLWP010000001.1"/>
</dbReference>
<dbReference type="Proteomes" id="UP001589773">
    <property type="component" value="Unassembled WGS sequence"/>
</dbReference>
<reference evidence="3 4" key="1">
    <citation type="submission" date="2024-09" db="EMBL/GenBank/DDBJ databases">
        <authorList>
            <person name="Sun Q."/>
            <person name="Mori K."/>
        </authorList>
    </citation>
    <scope>NUCLEOTIDE SEQUENCE [LARGE SCALE GENOMIC DNA]</scope>
    <source>
        <strain evidence="3 4">CCM 7792</strain>
    </source>
</reference>
<evidence type="ECO:0000259" key="2">
    <source>
        <dbReference type="Pfam" id="PF00144"/>
    </source>
</evidence>
<evidence type="ECO:0000256" key="1">
    <source>
        <dbReference type="SAM" id="SignalP"/>
    </source>
</evidence>
<evidence type="ECO:0000313" key="3">
    <source>
        <dbReference type="EMBL" id="MFC0250482.1"/>
    </source>
</evidence>
<keyword evidence="4" id="KW-1185">Reference proteome</keyword>
<dbReference type="SUPFAM" id="SSF56601">
    <property type="entry name" value="beta-lactamase/transpeptidase-like"/>
    <property type="match status" value="1"/>
</dbReference>
<gene>
    <name evidence="3" type="ORF">ACFFJK_01150</name>
</gene>
<protein>
    <submittedName>
        <fullName evidence="3">Serine hydrolase domain-containing protein</fullName>
        <ecNumber evidence="3">3.-.-.-</ecNumber>
    </submittedName>
</protein>
<dbReference type="PANTHER" id="PTHR46825">
    <property type="entry name" value="D-ALANYL-D-ALANINE-CARBOXYPEPTIDASE/ENDOPEPTIDASE AMPH"/>
    <property type="match status" value="1"/>
</dbReference>
<dbReference type="InterPro" id="IPR001466">
    <property type="entry name" value="Beta-lactam-related"/>
</dbReference>
<sequence>MRPSQPAPPRIHLCLLMAACLAAPFSHADDGAAIARIEAGLRPQVALADAPVKTESLQDAMVRLKVPGVSVAVIHDGKVAWTRSYGVAWTGGPAVTPETLFQAASISKPVSAMAALRMVEQGKLDLDAPIETALAGWKLPAGAGKPSLRQLLSHTGGMSVSGFPGYAAGKPVPSLVQVLDGTGPANTRAVRVDAAPGSAWRYSGGGYTVFQQAMIDRAGKPFDVLMGELVLGPLGMTDSSYAQPLPAALSAKAARPHDRDGKPFPGGAYTYPEQSAAGLWSTPLDLAKFAIAIQQAAAGRDNGVLSPAMTRTMLAPVMNDYALGLQIQDKGKAFGHSGSNMGFKSSLVAFVEGGNGAVILTNGDNGGELAAGLMRAIAHEYKWAGNQTVLRPAVALTPEARKALVGQYAIAGLGKFHVAERDGQLMIALRPGQWEPLYAESDKLLFVLSRNLEVRPIDADNGHTVVGSSSRAYTRVTGLW</sequence>
<dbReference type="InterPro" id="IPR012338">
    <property type="entry name" value="Beta-lactam/transpept-like"/>
</dbReference>
<dbReference type="Gene3D" id="3.40.710.10">
    <property type="entry name" value="DD-peptidase/beta-lactamase superfamily"/>
    <property type="match status" value="1"/>
</dbReference>